<dbReference type="Pfam" id="PF00732">
    <property type="entry name" value="GMC_oxred_N"/>
    <property type="match status" value="1"/>
</dbReference>
<dbReference type="InterPro" id="IPR051473">
    <property type="entry name" value="P2Ox-like"/>
</dbReference>
<dbReference type="SUPFAM" id="SSF54373">
    <property type="entry name" value="FAD-linked reductases, C-terminal domain"/>
    <property type="match status" value="1"/>
</dbReference>
<keyword evidence="3" id="KW-0285">Flavoprotein</keyword>
<dbReference type="InterPro" id="IPR000172">
    <property type="entry name" value="GMC_OxRdtase_N"/>
</dbReference>
<dbReference type="SUPFAM" id="SSF51905">
    <property type="entry name" value="FAD/NAD(P)-binding domain"/>
    <property type="match status" value="1"/>
</dbReference>
<dbReference type="Pfam" id="PF05199">
    <property type="entry name" value="GMC_oxred_C"/>
    <property type="match status" value="1"/>
</dbReference>
<feature type="domain" description="Glucose-methanol-choline oxidoreductase N-terminal" evidence="6">
    <location>
        <begin position="228"/>
        <end position="309"/>
    </location>
</feature>
<name>A0ABQ1BE34_9EURO</name>
<evidence type="ECO:0000256" key="1">
    <source>
        <dbReference type="ARBA" id="ARBA00001974"/>
    </source>
</evidence>
<gene>
    <name evidence="8" type="ORF">IFM53868_09358</name>
</gene>
<evidence type="ECO:0000256" key="4">
    <source>
        <dbReference type="ARBA" id="ARBA00022827"/>
    </source>
</evidence>
<keyword evidence="9" id="KW-1185">Reference proteome</keyword>
<dbReference type="PANTHER" id="PTHR42784:SF1">
    <property type="entry name" value="PYRANOSE 2-OXIDASE"/>
    <property type="match status" value="1"/>
</dbReference>
<feature type="domain" description="Glucose-methanol-choline oxidoreductase C-terminal" evidence="7">
    <location>
        <begin position="402"/>
        <end position="521"/>
    </location>
</feature>
<keyword evidence="4" id="KW-0274">FAD</keyword>
<sequence>MSAQNEVDGRRTLETDVLIVGSGPIGAVYARTITDADKSINVLMVDMGEQKTRLIGDHKKNSIAVQRGSAHFTSTVQGALGLLSESANAVPASLDTVPRFPDVVSSTGGANGLPHNDLPAAPVVREVGGMGSYWSCATPEQHSVIERSDLFSNEEWSVLYGQARTLFHTTDREFDHSLRHQLVKDTLIRAHKGREVANLPLACQRSTSNSEYVRWTGPATILGKLADPTYNDGNFELKAQYGCTRLLLDAASKRIVGAELTDMLTNEILLARAKRYIICAGAILTTGILFNSHIRSETGYPALGRYLTEQTMAVCQVAMRKSLIQSMWHDPRCREHFRKFPEDPLRIPFNDPPPEITIPVSENYPWHTQIQRDPFHYNTVPTSIDSRLILDLRFFGYVKPVYENYVEFSSEVTDLFGMPQPIIHYRIGNEDSERAQTMMQDMINIAAGLGDFIPGGEPKFLAPGAATHICGTTRAGKEDDGHSVVDRDSKVWRLENLFIGGCGVIPTQNACNPTLTAACFAIASARKVVEEIQALKGQQYQSKL</sequence>
<reference evidence="8 9" key="1">
    <citation type="submission" date="2020-01" db="EMBL/GenBank/DDBJ databases">
        <title>Draft genome sequence of Aspergillus udagawae IFM 53868.</title>
        <authorList>
            <person name="Takahashi H."/>
            <person name="Yaguchi T."/>
        </authorList>
    </citation>
    <scope>NUCLEOTIDE SEQUENCE [LARGE SCALE GENOMIC DNA]</scope>
    <source>
        <strain evidence="8 9">IFM 53868</strain>
    </source>
</reference>
<keyword evidence="5" id="KW-0560">Oxidoreductase</keyword>
<comment type="cofactor">
    <cofactor evidence="1">
        <name>FAD</name>
        <dbReference type="ChEBI" id="CHEBI:57692"/>
    </cofactor>
</comment>
<dbReference type="Gene3D" id="3.50.50.60">
    <property type="entry name" value="FAD/NAD(P)-binding domain"/>
    <property type="match status" value="2"/>
</dbReference>
<evidence type="ECO:0000313" key="8">
    <source>
        <dbReference type="EMBL" id="GFF97734.1"/>
    </source>
</evidence>
<comment type="similarity">
    <text evidence="2">Belongs to the GMC oxidoreductase family.</text>
</comment>
<protein>
    <recommendedName>
        <fullName evidence="10">Pyranose 2-oxidase</fullName>
    </recommendedName>
</protein>
<comment type="caution">
    <text evidence="8">The sequence shown here is derived from an EMBL/GenBank/DDBJ whole genome shotgun (WGS) entry which is preliminary data.</text>
</comment>
<evidence type="ECO:0008006" key="10">
    <source>
        <dbReference type="Google" id="ProtNLM"/>
    </source>
</evidence>
<dbReference type="InterPro" id="IPR036188">
    <property type="entry name" value="FAD/NAD-bd_sf"/>
</dbReference>
<evidence type="ECO:0000256" key="3">
    <source>
        <dbReference type="ARBA" id="ARBA00022630"/>
    </source>
</evidence>
<dbReference type="InterPro" id="IPR007867">
    <property type="entry name" value="GMC_OxRtase_C"/>
</dbReference>
<evidence type="ECO:0000256" key="2">
    <source>
        <dbReference type="ARBA" id="ARBA00010790"/>
    </source>
</evidence>
<evidence type="ECO:0000313" key="9">
    <source>
        <dbReference type="Proteomes" id="UP000465266"/>
    </source>
</evidence>
<accession>A0ABQ1BE34</accession>
<dbReference type="Proteomes" id="UP000465266">
    <property type="component" value="Unassembled WGS sequence"/>
</dbReference>
<dbReference type="EMBL" id="BLKG01000162">
    <property type="protein sequence ID" value="GFF97734.1"/>
    <property type="molecule type" value="Genomic_DNA"/>
</dbReference>
<organism evidence="8 9">
    <name type="scientific">Aspergillus udagawae</name>
    <dbReference type="NCBI Taxonomy" id="91492"/>
    <lineage>
        <taxon>Eukaryota</taxon>
        <taxon>Fungi</taxon>
        <taxon>Dikarya</taxon>
        <taxon>Ascomycota</taxon>
        <taxon>Pezizomycotina</taxon>
        <taxon>Eurotiomycetes</taxon>
        <taxon>Eurotiomycetidae</taxon>
        <taxon>Eurotiales</taxon>
        <taxon>Aspergillaceae</taxon>
        <taxon>Aspergillus</taxon>
        <taxon>Aspergillus subgen. Fumigati</taxon>
    </lineage>
</organism>
<proteinExistence type="inferred from homology"/>
<evidence type="ECO:0000256" key="5">
    <source>
        <dbReference type="ARBA" id="ARBA00023002"/>
    </source>
</evidence>
<dbReference type="PANTHER" id="PTHR42784">
    <property type="entry name" value="PYRANOSE 2-OXIDASE"/>
    <property type="match status" value="1"/>
</dbReference>
<evidence type="ECO:0000259" key="7">
    <source>
        <dbReference type="Pfam" id="PF05199"/>
    </source>
</evidence>
<evidence type="ECO:0000259" key="6">
    <source>
        <dbReference type="Pfam" id="PF00732"/>
    </source>
</evidence>